<name>A0A6A6HH05_VIRVR</name>
<gene>
    <name evidence="7" type="ORF">EV356DRAFT_574175</name>
</gene>
<evidence type="ECO:0000313" key="8">
    <source>
        <dbReference type="Proteomes" id="UP000800092"/>
    </source>
</evidence>
<dbReference type="SUPFAM" id="SSF53474">
    <property type="entry name" value="alpha/beta-Hydrolases"/>
    <property type="match status" value="1"/>
</dbReference>
<dbReference type="InterPro" id="IPR000639">
    <property type="entry name" value="Epox_hydrolase-like"/>
</dbReference>
<dbReference type="PRINTS" id="PR00412">
    <property type="entry name" value="EPOXHYDRLASE"/>
</dbReference>
<keyword evidence="5" id="KW-0732">Signal</keyword>
<feature type="signal peptide" evidence="5">
    <location>
        <begin position="1"/>
        <end position="20"/>
    </location>
</feature>
<protein>
    <submittedName>
        <fullName evidence="7">Alpha/beta-hydrolase</fullName>
    </submittedName>
</protein>
<dbReference type="EMBL" id="ML991780">
    <property type="protein sequence ID" value="KAF2237386.1"/>
    <property type="molecule type" value="Genomic_DNA"/>
</dbReference>
<dbReference type="InterPro" id="IPR016292">
    <property type="entry name" value="Epoxide_hydrolase"/>
</dbReference>
<organism evidence="7 8">
    <name type="scientific">Viridothelium virens</name>
    <name type="common">Speckled blister lichen</name>
    <name type="synonym">Trypethelium virens</name>
    <dbReference type="NCBI Taxonomy" id="1048519"/>
    <lineage>
        <taxon>Eukaryota</taxon>
        <taxon>Fungi</taxon>
        <taxon>Dikarya</taxon>
        <taxon>Ascomycota</taxon>
        <taxon>Pezizomycotina</taxon>
        <taxon>Dothideomycetes</taxon>
        <taxon>Dothideomycetes incertae sedis</taxon>
        <taxon>Trypetheliales</taxon>
        <taxon>Trypetheliaceae</taxon>
        <taxon>Viridothelium</taxon>
    </lineage>
</organism>
<dbReference type="PANTHER" id="PTHR21661">
    <property type="entry name" value="EPOXIDE HYDROLASE 1-RELATED"/>
    <property type="match status" value="1"/>
</dbReference>
<sequence>MLYLAILCLATCIASSSTHARGEWEDGLNFRFPNVTSPQPFNISVEPAFVNETLTKVSLYRPSRDIFSTWTNEGPARANITELASYWATDYDWFHVQDQINSNFSHYATSVTGIENYTAPVPLHFVHERSADPDAIPLLLLHGWPSTHLEWQKVIKPLSSQAGNVSFHVVAPDLPGYGFSPAPTQPMTVQSMGYAMDALMRQLGYDKYGIVSTDLGWFVGLWMVADVGSNVIGHFSDFWFIQPNATDLARFANNETTPEETDYINTLNAWTASHEAYLLTHSTKPLAISLAMSDSPVGFAGWAWDLIRTVSGGYMYETADIITSTMMLYIQGTHGNIRLYLEAFKPSIQAWPATTIPTAVSEWSWAGGPFPELANAAAPLSWAQRTANVTFYNHHDSGGHFPAISETDAWIEDLQAFFSQIVS</sequence>
<dbReference type="AlphaFoldDB" id="A0A6A6HH05"/>
<dbReference type="PIRSF" id="PIRSF001112">
    <property type="entry name" value="Epoxide_hydrolase"/>
    <property type="match status" value="1"/>
</dbReference>
<dbReference type="InterPro" id="IPR029058">
    <property type="entry name" value="AB_hydrolase_fold"/>
</dbReference>
<feature type="chain" id="PRO_5025548040" evidence="5">
    <location>
        <begin position="21"/>
        <end position="423"/>
    </location>
</feature>
<evidence type="ECO:0000256" key="3">
    <source>
        <dbReference type="ARBA" id="ARBA00022801"/>
    </source>
</evidence>
<proteinExistence type="inferred from homology"/>
<dbReference type="Proteomes" id="UP000800092">
    <property type="component" value="Unassembled WGS sequence"/>
</dbReference>
<keyword evidence="3 7" id="KW-0378">Hydrolase</keyword>
<evidence type="ECO:0000313" key="7">
    <source>
        <dbReference type="EMBL" id="KAF2237386.1"/>
    </source>
</evidence>
<keyword evidence="2" id="KW-0058">Aromatic hydrocarbons catabolism</keyword>
<dbReference type="GO" id="GO:0004301">
    <property type="term" value="F:epoxide hydrolase activity"/>
    <property type="evidence" value="ECO:0007669"/>
    <property type="project" value="TreeGrafter"/>
</dbReference>
<evidence type="ECO:0000256" key="4">
    <source>
        <dbReference type="PIRSR" id="PIRSR001112-1"/>
    </source>
</evidence>
<accession>A0A6A6HH05</accession>
<feature type="active site" description="Nucleophile" evidence="4">
    <location>
        <position position="214"/>
    </location>
</feature>
<feature type="active site" description="Proton donor" evidence="4">
    <location>
        <position position="340"/>
    </location>
</feature>
<dbReference type="GO" id="GO:0097176">
    <property type="term" value="P:epoxide metabolic process"/>
    <property type="evidence" value="ECO:0007669"/>
    <property type="project" value="TreeGrafter"/>
</dbReference>
<feature type="active site" description="Proton acceptor" evidence="4">
    <location>
        <position position="400"/>
    </location>
</feature>
<keyword evidence="8" id="KW-1185">Reference proteome</keyword>
<comment type="similarity">
    <text evidence="1">Belongs to the peptidase S33 family.</text>
</comment>
<feature type="domain" description="Epoxide hydrolase N-terminal" evidence="6">
    <location>
        <begin position="38"/>
        <end position="151"/>
    </location>
</feature>
<dbReference type="InterPro" id="IPR010497">
    <property type="entry name" value="Epoxide_hydro_N"/>
</dbReference>
<dbReference type="PANTHER" id="PTHR21661:SF35">
    <property type="entry name" value="EPOXIDE HYDROLASE"/>
    <property type="match status" value="1"/>
</dbReference>
<dbReference type="Pfam" id="PF06441">
    <property type="entry name" value="EHN"/>
    <property type="match status" value="1"/>
</dbReference>
<evidence type="ECO:0000256" key="1">
    <source>
        <dbReference type="ARBA" id="ARBA00010088"/>
    </source>
</evidence>
<evidence type="ECO:0000259" key="6">
    <source>
        <dbReference type="Pfam" id="PF06441"/>
    </source>
</evidence>
<reference evidence="7" key="1">
    <citation type="journal article" date="2020" name="Stud. Mycol.">
        <title>101 Dothideomycetes genomes: a test case for predicting lifestyles and emergence of pathogens.</title>
        <authorList>
            <person name="Haridas S."/>
            <person name="Albert R."/>
            <person name="Binder M."/>
            <person name="Bloem J."/>
            <person name="Labutti K."/>
            <person name="Salamov A."/>
            <person name="Andreopoulos B."/>
            <person name="Baker S."/>
            <person name="Barry K."/>
            <person name="Bills G."/>
            <person name="Bluhm B."/>
            <person name="Cannon C."/>
            <person name="Castanera R."/>
            <person name="Culley D."/>
            <person name="Daum C."/>
            <person name="Ezra D."/>
            <person name="Gonzalez J."/>
            <person name="Henrissat B."/>
            <person name="Kuo A."/>
            <person name="Liang C."/>
            <person name="Lipzen A."/>
            <person name="Lutzoni F."/>
            <person name="Magnuson J."/>
            <person name="Mondo S."/>
            <person name="Nolan M."/>
            <person name="Ohm R."/>
            <person name="Pangilinan J."/>
            <person name="Park H.-J."/>
            <person name="Ramirez L."/>
            <person name="Alfaro M."/>
            <person name="Sun H."/>
            <person name="Tritt A."/>
            <person name="Yoshinaga Y."/>
            <person name="Zwiers L.-H."/>
            <person name="Turgeon B."/>
            <person name="Goodwin S."/>
            <person name="Spatafora J."/>
            <person name="Crous P."/>
            <person name="Grigoriev I."/>
        </authorList>
    </citation>
    <scope>NUCLEOTIDE SEQUENCE</scope>
    <source>
        <strain evidence="7">Tuck. ex Michener</strain>
    </source>
</reference>
<evidence type="ECO:0000256" key="5">
    <source>
        <dbReference type="SAM" id="SignalP"/>
    </source>
</evidence>
<dbReference type="OrthoDB" id="6431331at2759"/>
<dbReference type="Gene3D" id="3.40.50.1820">
    <property type="entry name" value="alpha/beta hydrolase"/>
    <property type="match status" value="1"/>
</dbReference>
<evidence type="ECO:0000256" key="2">
    <source>
        <dbReference type="ARBA" id="ARBA00022797"/>
    </source>
</evidence>